<evidence type="ECO:0000313" key="6">
    <source>
        <dbReference type="Proteomes" id="UP000289200"/>
    </source>
</evidence>
<keyword evidence="1" id="KW-0997">Cell inner membrane</keyword>
<keyword evidence="3" id="KW-0472">Membrane</keyword>
<comment type="subcellular location">
    <subcellularLocation>
        <location evidence="1">Cell inner membrane</location>
        <topology evidence="1">Multi-pass membrane protein</topology>
    </subcellularLocation>
</comment>
<feature type="region of interest" description="Disordered" evidence="2">
    <location>
        <begin position="643"/>
        <end position="662"/>
    </location>
</feature>
<keyword evidence="3" id="KW-0812">Transmembrane</keyword>
<feature type="transmembrane region" description="Helical" evidence="3">
    <location>
        <begin position="46"/>
        <end position="66"/>
    </location>
</feature>
<evidence type="ECO:0000256" key="3">
    <source>
        <dbReference type="SAM" id="Phobius"/>
    </source>
</evidence>
<organism evidence="5 6">
    <name type="scientific">Rhodoplanes serenus</name>
    <dbReference type="NCBI Taxonomy" id="200615"/>
    <lineage>
        <taxon>Bacteria</taxon>
        <taxon>Pseudomonadati</taxon>
        <taxon>Pseudomonadota</taxon>
        <taxon>Alphaproteobacteria</taxon>
        <taxon>Hyphomicrobiales</taxon>
        <taxon>Nitrobacteraceae</taxon>
        <taxon>Rhodoplanes</taxon>
    </lineage>
</organism>
<dbReference type="InterPro" id="IPR010656">
    <property type="entry name" value="DctM"/>
</dbReference>
<dbReference type="PANTHER" id="PTHR43849">
    <property type="entry name" value="BLL3936 PROTEIN"/>
    <property type="match status" value="1"/>
</dbReference>
<feature type="transmembrane region" description="Helical" evidence="3">
    <location>
        <begin position="262"/>
        <end position="288"/>
    </location>
</feature>
<comment type="function">
    <text evidence="1">Part of the tripartite ATP-independent periplasmic (TRAP) transport system.</text>
</comment>
<feature type="transmembrane region" description="Helical" evidence="3">
    <location>
        <begin position="539"/>
        <end position="560"/>
    </location>
</feature>
<evidence type="ECO:0000259" key="4">
    <source>
        <dbReference type="Pfam" id="PF06808"/>
    </source>
</evidence>
<feature type="transmembrane region" description="Helical" evidence="3">
    <location>
        <begin position="226"/>
        <end position="250"/>
    </location>
</feature>
<dbReference type="GO" id="GO:0005886">
    <property type="term" value="C:plasma membrane"/>
    <property type="evidence" value="ECO:0007669"/>
    <property type="project" value="UniProtKB-SubCell"/>
</dbReference>
<feature type="transmembrane region" description="Helical" evidence="3">
    <location>
        <begin position="607"/>
        <end position="634"/>
    </location>
</feature>
<dbReference type="Pfam" id="PF06808">
    <property type="entry name" value="DctM"/>
    <property type="match status" value="1"/>
</dbReference>
<feature type="transmembrane region" description="Helical" evidence="3">
    <location>
        <begin position="508"/>
        <end position="532"/>
    </location>
</feature>
<dbReference type="Proteomes" id="UP000289200">
    <property type="component" value="Unassembled WGS sequence"/>
</dbReference>
<feature type="transmembrane region" description="Helical" evidence="3">
    <location>
        <begin position="369"/>
        <end position="388"/>
    </location>
</feature>
<name>A0A447D055_9BRAD</name>
<sequence length="662" mass="69488">MADAPTTSRVTTGAAAAARVVLIGFALFQLYTSFTGMLEPLVQRGLFLGFSLGSVFLLAAAERTGWGKAPAFQWTDVLLALGGYWACFHVAFGNRRLSDFMVELGPLDMVLGVVAIVLVLEAARRTIGWFLPILSLAGLLYFYLGHDWITGAWQPPRVSTLTMIETVYASTETLFGYMTDMGTRVIAVFIVFGSLLLSTGATEIFIKLATLVAGRSWGGQAKVCTASSALFGTVTGSAVANVMALGPVTIPTMHRAGYTKSYAAAIEAVASAGGQIMPPVMGAGAFIMAEMLDIPYSSVVVAALIPAILYFMTIWFSVGFRARKMGIAPLARSEMPTARELLDPFTALPMYLPVMVLIGMLALDYTPTLAGVAAVVVLLGTLVVLRGLQCLVEGRRADLGATYVTLLRQILDGLYDGGRAIAMIAVLLACAAIVVKVLTATGAGVKVSSLILSLSGDNLVLVLILTAALAILLGMDVPTTASYILAAAVAAPIVVKLGVAPLNAHLFIFYFAILSAITPPVCASVFAAASIAKVNFWRVAGHAVVLAIGLYLIPFLFVFRTGVLMEGSWVQIAYDSTVTAIAIVAITAGSAGYFVRPLSWPLRLAMYAAAALLFYPAVWSDAAGLVAIATIGLVGLRREPPAAQATGTTAPLGRPRADAPLL</sequence>
<feature type="transmembrane region" description="Helical" evidence="3">
    <location>
        <begin position="100"/>
        <end position="120"/>
    </location>
</feature>
<comment type="caution">
    <text evidence="5">The sequence shown here is derived from an EMBL/GenBank/DDBJ whole genome shotgun (WGS) entry which is preliminary data.</text>
</comment>
<dbReference type="NCBIfam" id="TIGR02123">
    <property type="entry name" value="TRAP_fused"/>
    <property type="match status" value="1"/>
</dbReference>
<feature type="transmembrane region" description="Helical" evidence="3">
    <location>
        <begin position="126"/>
        <end position="144"/>
    </location>
</feature>
<feature type="domain" description="TRAP C4-dicarboxylate transport system permease DctM subunit" evidence="4">
    <location>
        <begin position="115"/>
        <end position="564"/>
    </location>
</feature>
<feature type="transmembrane region" description="Helical" evidence="3">
    <location>
        <begin position="294"/>
        <end position="320"/>
    </location>
</feature>
<dbReference type="AlphaFoldDB" id="A0A447D055"/>
<feature type="transmembrane region" description="Helical" evidence="3">
    <location>
        <begin position="185"/>
        <end position="206"/>
    </location>
</feature>
<keyword evidence="1" id="KW-0813">Transport</keyword>
<evidence type="ECO:0000313" key="5">
    <source>
        <dbReference type="EMBL" id="VCU10888.1"/>
    </source>
</evidence>
<accession>A0A447D055</accession>
<feature type="transmembrane region" description="Helical" evidence="3">
    <location>
        <begin position="482"/>
        <end position="502"/>
    </location>
</feature>
<dbReference type="OrthoDB" id="9759894at2"/>
<feature type="transmembrane region" description="Helical" evidence="3">
    <location>
        <begin position="420"/>
        <end position="438"/>
    </location>
</feature>
<feature type="transmembrane region" description="Helical" evidence="3">
    <location>
        <begin position="12"/>
        <end position="34"/>
    </location>
</feature>
<dbReference type="GO" id="GO:0022857">
    <property type="term" value="F:transmembrane transporter activity"/>
    <property type="evidence" value="ECO:0007669"/>
    <property type="project" value="UniProtKB-UniRule"/>
</dbReference>
<dbReference type="EMBL" id="UWOC01000192">
    <property type="protein sequence ID" value="VCU10888.1"/>
    <property type="molecule type" value="Genomic_DNA"/>
</dbReference>
<evidence type="ECO:0000256" key="2">
    <source>
        <dbReference type="SAM" id="MobiDB-lite"/>
    </source>
</evidence>
<feature type="transmembrane region" description="Helical" evidence="3">
    <location>
        <begin position="341"/>
        <end position="363"/>
    </location>
</feature>
<reference evidence="6" key="1">
    <citation type="submission" date="2018-10" db="EMBL/GenBank/DDBJ databases">
        <authorList>
            <person name="Peiro R."/>
            <person name="Begona"/>
            <person name="Cbmso G."/>
            <person name="Lopez M."/>
            <person name="Gonzalez S."/>
            <person name="Sacristan E."/>
            <person name="Castillo E."/>
        </authorList>
    </citation>
    <scope>NUCLEOTIDE SEQUENCE [LARGE SCALE GENOMIC DNA]</scope>
</reference>
<feature type="transmembrane region" description="Helical" evidence="3">
    <location>
        <begin position="572"/>
        <end position="595"/>
    </location>
</feature>
<proteinExistence type="predicted"/>
<protein>
    <submittedName>
        <fullName evidence="5">C4-dicarboxylate TRAP transporter large permease protein DctM</fullName>
    </submittedName>
</protein>
<dbReference type="InterPro" id="IPR011853">
    <property type="entry name" value="TRAP_DctM-Dct_fused"/>
</dbReference>
<dbReference type="RefSeq" id="WP_129611245.1">
    <property type="nucleotide sequence ID" value="NZ_UWOC01000192.1"/>
</dbReference>
<gene>
    <name evidence="5" type="primary">dctM_10</name>
    <name evidence="5" type="ORF">RHODGE_RHODGE_04453</name>
</gene>
<feature type="transmembrane region" description="Helical" evidence="3">
    <location>
        <begin position="72"/>
        <end position="93"/>
    </location>
</feature>
<keyword evidence="3" id="KW-1133">Transmembrane helix</keyword>
<evidence type="ECO:0000256" key="1">
    <source>
        <dbReference type="RuleBase" id="RU369079"/>
    </source>
</evidence>
<keyword evidence="1" id="KW-1003">Cell membrane</keyword>
<keyword evidence="6" id="KW-1185">Reference proteome</keyword>
<feature type="transmembrane region" description="Helical" evidence="3">
    <location>
        <begin position="458"/>
        <end position="475"/>
    </location>
</feature>
<dbReference type="PANTHER" id="PTHR43849:SF2">
    <property type="entry name" value="BLL3936 PROTEIN"/>
    <property type="match status" value="1"/>
</dbReference>